<dbReference type="Gene3D" id="3.90.25.10">
    <property type="entry name" value="UDP-galactose 4-epimerase, domain 1"/>
    <property type="match status" value="1"/>
</dbReference>
<dbReference type="InterPro" id="IPR005886">
    <property type="entry name" value="UDP_G4E"/>
</dbReference>
<organism evidence="11 12">
    <name type="scientific">Candidatus Tokpelaia hoelldobleri</name>
    <dbReference type="NCBI Taxonomy" id="1902579"/>
    <lineage>
        <taxon>Bacteria</taxon>
        <taxon>Pseudomonadati</taxon>
        <taxon>Pseudomonadota</taxon>
        <taxon>Alphaproteobacteria</taxon>
        <taxon>Hyphomicrobiales</taxon>
        <taxon>Candidatus Tokpelaia</taxon>
    </lineage>
</organism>
<evidence type="ECO:0000313" key="12">
    <source>
        <dbReference type="Proteomes" id="UP000188912"/>
    </source>
</evidence>
<evidence type="ECO:0000256" key="9">
    <source>
        <dbReference type="RuleBase" id="RU366046"/>
    </source>
</evidence>
<dbReference type="InterPro" id="IPR036291">
    <property type="entry name" value="NAD(P)-bd_dom_sf"/>
</dbReference>
<evidence type="ECO:0000256" key="3">
    <source>
        <dbReference type="ARBA" id="ARBA00004947"/>
    </source>
</evidence>
<evidence type="ECO:0000256" key="2">
    <source>
        <dbReference type="ARBA" id="ARBA00001911"/>
    </source>
</evidence>
<dbReference type="Gene3D" id="3.40.50.720">
    <property type="entry name" value="NAD(P)-binding Rossmann-like Domain"/>
    <property type="match status" value="1"/>
</dbReference>
<keyword evidence="7 9" id="KW-0520">NAD</keyword>
<dbReference type="EMBL" id="CP017315">
    <property type="protein sequence ID" value="AQS41675.1"/>
    <property type="molecule type" value="Genomic_DNA"/>
</dbReference>
<dbReference type="NCBIfam" id="TIGR01179">
    <property type="entry name" value="galE"/>
    <property type="match status" value="1"/>
</dbReference>
<evidence type="ECO:0000313" key="11">
    <source>
        <dbReference type="EMBL" id="AQS41675.1"/>
    </source>
</evidence>
<dbReference type="NCBIfam" id="NF007956">
    <property type="entry name" value="PRK10675.1"/>
    <property type="match status" value="1"/>
</dbReference>
<sequence>MAILVTGGAGYIGSHTCVSLLKAGHDVVVIDNFGNSYPEVLHRVEKIAGCTLINAPGDIRDREFVETVLKRYRCTSVIHFAGLKAVGESASRPLFYYDCNVVGTLRLLQAMRTAGVKKFIFSSTATVYGTPQYLPYDEKHPLAPESVYGQTKLAVEKMLEALRTADPEWSIAILRYFNPVGAHESGLIGEDPKGIPNNLMPILAQVASGRREKLTIWGNDYETRDGTGVRDYIHVADLADGHMAALKVLETAGCRTFNLGCGTGYSVMEVIRAFEHVSNRAIPYEIGARRPGDIGEFYANPVQAKEQLGWQATKDLRQMCEDMWHFQVKNPDGYNNSEL</sequence>
<keyword evidence="9" id="KW-0119">Carbohydrate metabolism</keyword>
<protein>
    <recommendedName>
        <fullName evidence="6 9">UDP-glucose 4-epimerase</fullName>
        <ecNumber evidence="5 9">5.1.3.2</ecNumber>
    </recommendedName>
</protein>
<dbReference type="Proteomes" id="UP000188912">
    <property type="component" value="Chromosome"/>
</dbReference>
<dbReference type="PRINTS" id="PR01713">
    <property type="entry name" value="NUCEPIMERASE"/>
</dbReference>
<feature type="domain" description="NAD(P)-binding" evidence="10">
    <location>
        <begin position="4"/>
        <end position="323"/>
    </location>
</feature>
<evidence type="ECO:0000256" key="8">
    <source>
        <dbReference type="ARBA" id="ARBA00023235"/>
    </source>
</evidence>
<dbReference type="PANTHER" id="PTHR43725">
    <property type="entry name" value="UDP-GLUCOSE 4-EPIMERASE"/>
    <property type="match status" value="1"/>
</dbReference>
<proteinExistence type="inferred from homology"/>
<dbReference type="GO" id="GO:0006012">
    <property type="term" value="P:galactose metabolic process"/>
    <property type="evidence" value="ECO:0007669"/>
    <property type="project" value="UniProtKB-UniPathway"/>
</dbReference>
<comment type="cofactor">
    <cofactor evidence="2 9">
        <name>NAD(+)</name>
        <dbReference type="ChEBI" id="CHEBI:57540"/>
    </cofactor>
</comment>
<dbReference type="KEGG" id="thd:BHV28_09800"/>
<dbReference type="UniPathway" id="UPA00214"/>
<dbReference type="EC" id="5.1.3.2" evidence="5 9"/>
<comment type="catalytic activity">
    <reaction evidence="1 9">
        <text>UDP-alpha-D-glucose = UDP-alpha-D-galactose</text>
        <dbReference type="Rhea" id="RHEA:22168"/>
        <dbReference type="ChEBI" id="CHEBI:58885"/>
        <dbReference type="ChEBI" id="CHEBI:66914"/>
        <dbReference type="EC" id="5.1.3.2"/>
    </reaction>
</comment>
<dbReference type="AlphaFoldDB" id="A0A1U9JUX0"/>
<evidence type="ECO:0000256" key="1">
    <source>
        <dbReference type="ARBA" id="ARBA00000083"/>
    </source>
</evidence>
<dbReference type="STRING" id="1902579.BHV28_09800"/>
<evidence type="ECO:0000256" key="6">
    <source>
        <dbReference type="ARBA" id="ARBA00018569"/>
    </source>
</evidence>
<dbReference type="Pfam" id="PF16363">
    <property type="entry name" value="GDP_Man_Dehyd"/>
    <property type="match status" value="1"/>
</dbReference>
<keyword evidence="8 9" id="KW-0413">Isomerase</keyword>
<keyword evidence="12" id="KW-1185">Reference proteome</keyword>
<dbReference type="PANTHER" id="PTHR43725:SF47">
    <property type="entry name" value="UDP-GLUCOSE 4-EPIMERASE"/>
    <property type="match status" value="1"/>
</dbReference>
<evidence type="ECO:0000259" key="10">
    <source>
        <dbReference type="Pfam" id="PF16363"/>
    </source>
</evidence>
<dbReference type="CDD" id="cd05247">
    <property type="entry name" value="UDP_G4E_1_SDR_e"/>
    <property type="match status" value="1"/>
</dbReference>
<comment type="similarity">
    <text evidence="4 9">Belongs to the NAD(P)-dependent epimerase/dehydratase family.</text>
</comment>
<dbReference type="GO" id="GO:0005829">
    <property type="term" value="C:cytosol"/>
    <property type="evidence" value="ECO:0007669"/>
    <property type="project" value="TreeGrafter"/>
</dbReference>
<evidence type="ECO:0000256" key="5">
    <source>
        <dbReference type="ARBA" id="ARBA00013189"/>
    </source>
</evidence>
<accession>A0A1U9JUX0</accession>
<evidence type="ECO:0000256" key="4">
    <source>
        <dbReference type="ARBA" id="ARBA00007637"/>
    </source>
</evidence>
<reference evidence="11 12" key="2">
    <citation type="journal article" date="2016" name="Sci. Rep.">
        <title>The genome of Rhizobiales bacteria in predatory ants reveals urease gene functions but no genes for nitrogen fixation.</title>
        <authorList>
            <person name="Neuvonen M.M."/>
            <person name="Tamarit D."/>
            <person name="Naslund K."/>
            <person name="Liebig J."/>
            <person name="Feldhaar H."/>
            <person name="Moran N.A."/>
            <person name="Guy L."/>
            <person name="Andersson S.G."/>
        </authorList>
    </citation>
    <scope>NUCLEOTIDE SEQUENCE [LARGE SCALE GENOMIC DNA]</scope>
    <source>
        <strain evidence="11 12">Hsal</strain>
    </source>
</reference>
<dbReference type="GO" id="GO:0003978">
    <property type="term" value="F:UDP-glucose 4-epimerase activity"/>
    <property type="evidence" value="ECO:0007669"/>
    <property type="project" value="UniProtKB-UniRule"/>
</dbReference>
<evidence type="ECO:0000256" key="7">
    <source>
        <dbReference type="ARBA" id="ARBA00023027"/>
    </source>
</evidence>
<comment type="subunit">
    <text evidence="9">Homodimer.</text>
</comment>
<dbReference type="InterPro" id="IPR016040">
    <property type="entry name" value="NAD(P)-bd_dom"/>
</dbReference>
<reference evidence="11 12" key="1">
    <citation type="journal article" date="2010" name="Science">
        <title>Genomic comparison of the ants Camponotus floridanus and Harpegnathos saltator.</title>
        <authorList>
            <person name="Bonasio R."/>
            <person name="Zhang G."/>
            <person name="Ye C."/>
            <person name="Mutti N.S."/>
            <person name="Fang X."/>
            <person name="Qin N."/>
            <person name="Donahue G."/>
            <person name="Yang P."/>
            <person name="Li Q."/>
            <person name="Li C."/>
            <person name="Zhang P."/>
            <person name="Huang Z."/>
            <person name="Berger S.L."/>
            <person name="Reinberg D."/>
            <person name="Wang J."/>
            <person name="Liebig J."/>
        </authorList>
    </citation>
    <scope>NUCLEOTIDE SEQUENCE [LARGE SCALE GENOMIC DNA]</scope>
    <source>
        <strain evidence="11 12">Hsal</strain>
    </source>
</reference>
<comment type="pathway">
    <text evidence="3 9">Carbohydrate metabolism; galactose metabolism.</text>
</comment>
<gene>
    <name evidence="11" type="ORF">BHV28_09800</name>
</gene>
<name>A0A1U9JUX0_9HYPH</name>
<dbReference type="SUPFAM" id="SSF51735">
    <property type="entry name" value="NAD(P)-binding Rossmann-fold domains"/>
    <property type="match status" value="1"/>
</dbReference>